<dbReference type="Gene3D" id="6.10.140.1330">
    <property type="match status" value="1"/>
</dbReference>
<name>A0A521EY55_9BACL</name>
<evidence type="ECO:0000256" key="6">
    <source>
        <dbReference type="ARBA" id="ARBA00023053"/>
    </source>
</evidence>
<feature type="transmembrane region" description="Helical" evidence="11">
    <location>
        <begin position="60"/>
        <end position="81"/>
    </location>
</feature>
<keyword evidence="14" id="KW-1185">Reference proteome</keyword>
<reference evidence="13 14" key="1">
    <citation type="submission" date="2017-05" db="EMBL/GenBank/DDBJ databases">
        <authorList>
            <person name="Varghese N."/>
            <person name="Submissions S."/>
        </authorList>
    </citation>
    <scope>NUCLEOTIDE SEQUENCE [LARGE SCALE GENOMIC DNA]</scope>
    <source>
        <strain evidence="13 14">DSM 45474</strain>
    </source>
</reference>
<dbReference type="GO" id="GO:0015385">
    <property type="term" value="F:sodium:proton antiporter activity"/>
    <property type="evidence" value="ECO:0007669"/>
    <property type="project" value="InterPro"/>
</dbReference>
<feature type="transmembrane region" description="Helical" evidence="11">
    <location>
        <begin position="308"/>
        <end position="331"/>
    </location>
</feature>
<dbReference type="GO" id="GO:0098719">
    <property type="term" value="P:sodium ion import across plasma membrane"/>
    <property type="evidence" value="ECO:0007669"/>
    <property type="project" value="TreeGrafter"/>
</dbReference>
<comment type="subcellular location">
    <subcellularLocation>
        <location evidence="1">Cell membrane</location>
        <topology evidence="1">Multi-pass membrane protein</topology>
    </subcellularLocation>
</comment>
<keyword evidence="10" id="KW-0175">Coiled coil</keyword>
<dbReference type="GO" id="GO:0051453">
    <property type="term" value="P:regulation of intracellular pH"/>
    <property type="evidence" value="ECO:0007669"/>
    <property type="project" value="TreeGrafter"/>
</dbReference>
<dbReference type="GO" id="GO:0015386">
    <property type="term" value="F:potassium:proton antiporter activity"/>
    <property type="evidence" value="ECO:0007669"/>
    <property type="project" value="TreeGrafter"/>
</dbReference>
<dbReference type="RefSeq" id="WP_246064967.1">
    <property type="nucleotide sequence ID" value="NZ_FXTI01000011.1"/>
</dbReference>
<feature type="transmembrane region" description="Helical" evidence="11">
    <location>
        <begin position="93"/>
        <end position="116"/>
    </location>
</feature>
<dbReference type="InterPro" id="IPR018422">
    <property type="entry name" value="Cation/H_exchanger_CPA1"/>
</dbReference>
<dbReference type="PANTHER" id="PTHR10110">
    <property type="entry name" value="SODIUM/HYDROGEN EXCHANGER"/>
    <property type="match status" value="1"/>
</dbReference>
<evidence type="ECO:0000256" key="8">
    <source>
        <dbReference type="ARBA" id="ARBA00023136"/>
    </source>
</evidence>
<feature type="transmembrane region" description="Helical" evidence="11">
    <location>
        <begin position="187"/>
        <end position="211"/>
    </location>
</feature>
<evidence type="ECO:0000256" key="7">
    <source>
        <dbReference type="ARBA" id="ARBA00023065"/>
    </source>
</evidence>
<evidence type="ECO:0000256" key="10">
    <source>
        <dbReference type="SAM" id="Coils"/>
    </source>
</evidence>
<sequence>MENTFELILLLLVLAAGITAIAKKLNIAYPIVLVVAGTLIGLAPIKGLEELKRFVAEEEVFRFAVISIFLPALLGEATLKLPFSHLRENKKPILILALVGTFLSYMVAGFLFMGWIGFSAAVAFTFAALIAATDPVSVLSIFKSMRVNPRLMTIMEGESLVNDGLAVVLFNISSLSLLAYLDAGAAGIGLAGLELLKVVVGGLAVGGILSYVFSQLTRFFDDYPLEIIFSIILFYGSFLVAELFHVSGVIAVVTAGLIFGNYGARIGMNPTTKLNIRTFWDVLALLANSLVFFMVGLEVTAVEIGDKWGSITLAILIVLIARSVAVYFSLLPVRDLPRTWKHIFNWGGLKGSLSIALALSLPTDFPGRDDVLLLAYSVVLFSLIVQGLTIKPLVRWLGVKQESNRLSEYENKLALVQRSLSAQEELNRLREKATLSPVLHEKLVQTYEEMKEEALERLEKLYEENPELQREQMADAVQLALYAEHRAVDEMETEHTISHRMADQHRKEIVNRLVGNEEKQET</sequence>
<dbReference type="AlphaFoldDB" id="A0A521EY55"/>
<keyword evidence="8 11" id="KW-0472">Membrane</keyword>
<keyword evidence="4 11" id="KW-0812">Transmembrane</keyword>
<gene>
    <name evidence="13" type="ORF">SAMN06264849_11168</name>
</gene>
<proteinExistence type="predicted"/>
<dbReference type="Pfam" id="PF00999">
    <property type="entry name" value="Na_H_Exchanger"/>
    <property type="match status" value="1"/>
</dbReference>
<evidence type="ECO:0000259" key="12">
    <source>
        <dbReference type="Pfam" id="PF00999"/>
    </source>
</evidence>
<evidence type="ECO:0000256" key="9">
    <source>
        <dbReference type="ARBA" id="ARBA00023201"/>
    </source>
</evidence>
<feature type="transmembrane region" description="Helical" evidence="11">
    <location>
        <begin position="29"/>
        <end position="48"/>
    </location>
</feature>
<keyword evidence="2" id="KW-0813">Transport</keyword>
<accession>A0A521EY55</accession>
<organism evidence="13 14">
    <name type="scientific">Melghirimyces algeriensis</name>
    <dbReference type="NCBI Taxonomy" id="910412"/>
    <lineage>
        <taxon>Bacteria</taxon>
        <taxon>Bacillati</taxon>
        <taxon>Bacillota</taxon>
        <taxon>Bacilli</taxon>
        <taxon>Bacillales</taxon>
        <taxon>Thermoactinomycetaceae</taxon>
        <taxon>Melghirimyces</taxon>
    </lineage>
</organism>
<evidence type="ECO:0000313" key="14">
    <source>
        <dbReference type="Proteomes" id="UP000315636"/>
    </source>
</evidence>
<feature type="transmembrane region" description="Helical" evidence="11">
    <location>
        <begin position="373"/>
        <end position="394"/>
    </location>
</feature>
<feature type="transmembrane region" description="Helical" evidence="11">
    <location>
        <begin position="276"/>
        <end position="296"/>
    </location>
</feature>
<keyword evidence="3" id="KW-1003">Cell membrane</keyword>
<feature type="domain" description="Cation/H+ exchanger transmembrane" evidence="12">
    <location>
        <begin position="13"/>
        <end position="396"/>
    </location>
</feature>
<feature type="coiled-coil region" evidence="10">
    <location>
        <begin position="399"/>
        <end position="471"/>
    </location>
</feature>
<dbReference type="Proteomes" id="UP000315636">
    <property type="component" value="Unassembled WGS sequence"/>
</dbReference>
<evidence type="ECO:0000256" key="1">
    <source>
        <dbReference type="ARBA" id="ARBA00004651"/>
    </source>
</evidence>
<feature type="transmembrane region" description="Helical" evidence="11">
    <location>
        <begin position="122"/>
        <end position="142"/>
    </location>
</feature>
<evidence type="ECO:0000256" key="3">
    <source>
        <dbReference type="ARBA" id="ARBA00022475"/>
    </source>
</evidence>
<feature type="transmembrane region" description="Helical" evidence="11">
    <location>
        <begin position="246"/>
        <end position="264"/>
    </location>
</feature>
<evidence type="ECO:0000256" key="5">
    <source>
        <dbReference type="ARBA" id="ARBA00022989"/>
    </source>
</evidence>
<dbReference type="InterPro" id="IPR006153">
    <property type="entry name" value="Cation/H_exchanger_TM"/>
</dbReference>
<keyword evidence="7" id="KW-0406">Ion transport</keyword>
<dbReference type="GO" id="GO:0005886">
    <property type="term" value="C:plasma membrane"/>
    <property type="evidence" value="ECO:0007669"/>
    <property type="project" value="UniProtKB-SubCell"/>
</dbReference>
<feature type="transmembrane region" description="Helical" evidence="11">
    <location>
        <begin position="6"/>
        <end position="22"/>
    </location>
</feature>
<dbReference type="EMBL" id="FXTI01000011">
    <property type="protein sequence ID" value="SMO88825.1"/>
    <property type="molecule type" value="Genomic_DNA"/>
</dbReference>
<evidence type="ECO:0000313" key="13">
    <source>
        <dbReference type="EMBL" id="SMO88825.1"/>
    </source>
</evidence>
<keyword evidence="5 11" id="KW-1133">Transmembrane helix</keyword>
<evidence type="ECO:0000256" key="4">
    <source>
        <dbReference type="ARBA" id="ARBA00022692"/>
    </source>
</evidence>
<keyword evidence="9" id="KW-0739">Sodium transport</keyword>
<feature type="transmembrane region" description="Helical" evidence="11">
    <location>
        <begin position="343"/>
        <end position="361"/>
    </location>
</feature>
<dbReference type="PANTHER" id="PTHR10110:SF86">
    <property type="entry name" value="SODIUM_HYDROGEN EXCHANGER 7"/>
    <property type="match status" value="1"/>
</dbReference>
<evidence type="ECO:0000256" key="2">
    <source>
        <dbReference type="ARBA" id="ARBA00022448"/>
    </source>
</evidence>
<evidence type="ECO:0000256" key="11">
    <source>
        <dbReference type="SAM" id="Phobius"/>
    </source>
</evidence>
<keyword evidence="6" id="KW-0915">Sodium</keyword>
<protein>
    <submittedName>
        <fullName evidence="13">Sodium/proton antiporter, CPA1 family</fullName>
    </submittedName>
</protein>